<gene>
    <name evidence="2" type="ORF">HNP60_000645</name>
</gene>
<keyword evidence="3" id="KW-1185">Reference proteome</keyword>
<evidence type="ECO:0000256" key="1">
    <source>
        <dbReference type="SAM" id="Phobius"/>
    </source>
</evidence>
<comment type="caution">
    <text evidence="2">The sequence shown here is derived from an EMBL/GenBank/DDBJ whole genome shotgun (WGS) entry which is preliminary data.</text>
</comment>
<dbReference type="Proteomes" id="UP001138540">
    <property type="component" value="Unassembled WGS sequence"/>
</dbReference>
<dbReference type="RefSeq" id="WP_184050874.1">
    <property type="nucleotide sequence ID" value="NZ_JACHKA010000001.1"/>
</dbReference>
<sequence length="91" mass="9498">MPGTQNDLGAKLDRLIGEIDALTGKVDGQGEKLGTLAERVALLEQIARETREVLAAWTTAKTAGRLIRWVAALLAGIGGIIAAIKGGGLHR</sequence>
<accession>A0ABR6NBL5</accession>
<keyword evidence="1" id="KW-0812">Transmembrane</keyword>
<evidence type="ECO:0000313" key="2">
    <source>
        <dbReference type="EMBL" id="MBB5984671.1"/>
    </source>
</evidence>
<organism evidence="2 3">
    <name type="scientific">Sphingobium lignivorans</name>
    <dbReference type="NCBI Taxonomy" id="2735886"/>
    <lineage>
        <taxon>Bacteria</taxon>
        <taxon>Pseudomonadati</taxon>
        <taxon>Pseudomonadota</taxon>
        <taxon>Alphaproteobacteria</taxon>
        <taxon>Sphingomonadales</taxon>
        <taxon>Sphingomonadaceae</taxon>
        <taxon>Sphingobium</taxon>
    </lineage>
</organism>
<feature type="transmembrane region" description="Helical" evidence="1">
    <location>
        <begin position="66"/>
        <end position="84"/>
    </location>
</feature>
<name>A0ABR6NBL5_9SPHN</name>
<keyword evidence="1" id="KW-0472">Membrane</keyword>
<reference evidence="2 3" key="1">
    <citation type="submission" date="2020-08" db="EMBL/GenBank/DDBJ databases">
        <title>Exploring microbial biodiversity for novel pathways involved in the catabolism of aromatic compounds derived from lignin.</title>
        <authorList>
            <person name="Elkins J."/>
        </authorList>
    </citation>
    <scope>NUCLEOTIDE SEQUENCE [LARGE SCALE GENOMIC DNA]</scope>
    <source>
        <strain evidence="2 3">B1D3A</strain>
    </source>
</reference>
<proteinExistence type="predicted"/>
<evidence type="ECO:0000313" key="3">
    <source>
        <dbReference type="Proteomes" id="UP001138540"/>
    </source>
</evidence>
<protein>
    <submittedName>
        <fullName evidence="2">Uncharacterized protein</fullName>
    </submittedName>
</protein>
<dbReference type="EMBL" id="JACHKA010000001">
    <property type="protein sequence ID" value="MBB5984671.1"/>
    <property type="molecule type" value="Genomic_DNA"/>
</dbReference>
<keyword evidence="1" id="KW-1133">Transmembrane helix</keyword>